<protein>
    <submittedName>
        <fullName evidence="1">Uncharacterized protein</fullName>
    </submittedName>
</protein>
<dbReference type="AlphaFoldDB" id="E6QHA4"/>
<evidence type="ECO:0000313" key="1">
    <source>
        <dbReference type="EMBL" id="CBI06618.1"/>
    </source>
</evidence>
<sequence>MHLTPRDELAEMQAKLVLWARGDMVELVDRDQTAVEGFDAEAIDREAERRVRTDKHAIVTGEKRTDGVDLPTVLIAGRVAEVPFRHYGPVGKEPEPRQWFVVEARADGFLGHYDDGLLDTLIRELV</sequence>
<dbReference type="EMBL" id="CABQ01000001">
    <property type="protein sequence ID" value="CBI06618.1"/>
    <property type="molecule type" value="Genomic_DNA"/>
</dbReference>
<accession>E6QHA4</accession>
<comment type="caution">
    <text evidence="1">The sequence shown here is derived from an EMBL/GenBank/DDBJ whole genome shotgun (WGS) entry which is preliminary data.</text>
</comment>
<gene>
    <name evidence="1" type="ORF">CARN6_2721</name>
</gene>
<organism evidence="1">
    <name type="scientific">mine drainage metagenome</name>
    <dbReference type="NCBI Taxonomy" id="410659"/>
    <lineage>
        <taxon>unclassified sequences</taxon>
        <taxon>metagenomes</taxon>
        <taxon>ecological metagenomes</taxon>
    </lineage>
</organism>
<name>E6QHA4_9ZZZZ</name>
<proteinExistence type="predicted"/>
<reference evidence="1" key="1">
    <citation type="submission" date="2009-10" db="EMBL/GenBank/DDBJ databases">
        <title>Diversity of trophic interactions inside an arsenic-rich microbial ecosystem.</title>
        <authorList>
            <person name="Bertin P.N."/>
            <person name="Heinrich-Salmeron A."/>
            <person name="Pelletier E."/>
            <person name="Goulhen-Chollet F."/>
            <person name="Arsene-Ploetze F."/>
            <person name="Gallien S."/>
            <person name="Calteau A."/>
            <person name="Vallenet D."/>
            <person name="Casiot C."/>
            <person name="Chane-Woon-Ming B."/>
            <person name="Giloteaux L."/>
            <person name="Barakat M."/>
            <person name="Bonnefoy V."/>
            <person name="Bruneel O."/>
            <person name="Chandler M."/>
            <person name="Cleiss J."/>
            <person name="Duran R."/>
            <person name="Elbaz-Poulichet F."/>
            <person name="Fonknechten N."/>
            <person name="Lauga B."/>
            <person name="Mornico D."/>
            <person name="Ortet P."/>
            <person name="Schaeffer C."/>
            <person name="Siguier P."/>
            <person name="Alexander Thil Smith A."/>
            <person name="Van Dorsselaer A."/>
            <person name="Weissenbach J."/>
            <person name="Medigue C."/>
            <person name="Le Paslier D."/>
        </authorList>
    </citation>
    <scope>NUCLEOTIDE SEQUENCE</scope>
</reference>